<keyword evidence="2" id="KW-0812">Transmembrane</keyword>
<comment type="caution">
    <text evidence="3">The sequence shown here is derived from an EMBL/GenBank/DDBJ whole genome shotgun (WGS) entry which is preliminary data.</text>
</comment>
<proteinExistence type="predicted"/>
<reference evidence="3 4" key="1">
    <citation type="submission" date="2019-02" db="EMBL/GenBank/DDBJ databases">
        <title>Deep-cultivation of Planctomycetes and their phenomic and genomic characterization uncovers novel biology.</title>
        <authorList>
            <person name="Wiegand S."/>
            <person name="Jogler M."/>
            <person name="Boedeker C."/>
            <person name="Pinto D."/>
            <person name="Vollmers J."/>
            <person name="Rivas-Marin E."/>
            <person name="Kohn T."/>
            <person name="Peeters S.H."/>
            <person name="Heuer A."/>
            <person name="Rast P."/>
            <person name="Oberbeckmann S."/>
            <person name="Bunk B."/>
            <person name="Jeske O."/>
            <person name="Meyerdierks A."/>
            <person name="Storesund J.E."/>
            <person name="Kallscheuer N."/>
            <person name="Luecker S."/>
            <person name="Lage O.M."/>
            <person name="Pohl T."/>
            <person name="Merkel B.J."/>
            <person name="Hornburger P."/>
            <person name="Mueller R.-W."/>
            <person name="Bruemmer F."/>
            <person name="Labrenz M."/>
            <person name="Spormann A.M."/>
            <person name="Op Den Camp H."/>
            <person name="Overmann J."/>
            <person name="Amann R."/>
            <person name="Jetten M.S.M."/>
            <person name="Mascher T."/>
            <person name="Medema M.H."/>
            <person name="Devos D.P."/>
            <person name="Kaster A.-K."/>
            <person name="Ovreas L."/>
            <person name="Rohde M."/>
            <person name="Galperin M.Y."/>
            <person name="Jogler C."/>
        </authorList>
    </citation>
    <scope>NUCLEOTIDE SEQUENCE [LARGE SCALE GENOMIC DNA]</scope>
    <source>
        <strain evidence="3 4">Pla123a</strain>
    </source>
</reference>
<feature type="coiled-coil region" evidence="1">
    <location>
        <begin position="106"/>
        <end position="212"/>
    </location>
</feature>
<evidence type="ECO:0000313" key="3">
    <source>
        <dbReference type="EMBL" id="TWT76000.1"/>
    </source>
</evidence>
<keyword evidence="4" id="KW-1185">Reference proteome</keyword>
<protein>
    <submittedName>
        <fullName evidence="3">Uncharacterized protein</fullName>
    </submittedName>
</protein>
<dbReference type="EMBL" id="SJPO01000006">
    <property type="protein sequence ID" value="TWT76000.1"/>
    <property type="molecule type" value="Genomic_DNA"/>
</dbReference>
<dbReference type="AlphaFoldDB" id="A0A5C5YME4"/>
<keyword evidence="2" id="KW-0472">Membrane</keyword>
<evidence type="ECO:0000313" key="4">
    <source>
        <dbReference type="Proteomes" id="UP000318478"/>
    </source>
</evidence>
<organism evidence="3 4">
    <name type="scientific">Posidoniimonas polymericola</name>
    <dbReference type="NCBI Taxonomy" id="2528002"/>
    <lineage>
        <taxon>Bacteria</taxon>
        <taxon>Pseudomonadati</taxon>
        <taxon>Planctomycetota</taxon>
        <taxon>Planctomycetia</taxon>
        <taxon>Pirellulales</taxon>
        <taxon>Lacipirellulaceae</taxon>
        <taxon>Posidoniimonas</taxon>
    </lineage>
</organism>
<evidence type="ECO:0000256" key="2">
    <source>
        <dbReference type="SAM" id="Phobius"/>
    </source>
</evidence>
<keyword evidence="1" id="KW-0175">Coiled coil</keyword>
<gene>
    <name evidence="3" type="ORF">Pla123a_27860</name>
</gene>
<keyword evidence="2" id="KW-1133">Transmembrane helix</keyword>
<dbReference type="RefSeq" id="WP_146587879.1">
    <property type="nucleotide sequence ID" value="NZ_SJPO01000006.1"/>
</dbReference>
<dbReference type="Proteomes" id="UP000318478">
    <property type="component" value="Unassembled WGS sequence"/>
</dbReference>
<feature type="transmembrane region" description="Helical" evidence="2">
    <location>
        <begin position="12"/>
        <end position="31"/>
    </location>
</feature>
<sequence>MAARQDQTLQIVTIIVSGLAVVFFALAAWKWSQVDALRQEAAAAAQSESSTKGALNTKQNEVDAFKEMMGYKQADNLTDVQAQFEKDMQNYGGTFAETDRKYRVILETLAAEIQNSAEQESQAKKRLEEAEAEYAAKLAQKDGQITEFKKKFDEDAAETAKLRSEFAESRAAFENKVKELEQTLANSRSAYAKQLDDSKQQLTSTQETLERKDASLTKLMEERKQEDPSFEVADGRITWVNQRNRTVWINLGEADSLRPQVTFSVYEQDLADAGRSDKKGSIEVVRLLDDHLAEARITGDDIREPIMPGDHIYSPVWHEGKQIHYALTGDIDLDSDGANDMDTAKDLIRMNGGVVDMVLESNGEVTGEMSVETRYLVIGDFPRSGAANAAAKRKGYADMEKEAATYGVETITLQEFLNQMGYKPLDSTTDLKGGTKSGAKSRFRQRSAYVPIGA</sequence>
<dbReference type="OrthoDB" id="230112at2"/>
<name>A0A5C5YME4_9BACT</name>
<accession>A0A5C5YME4</accession>
<evidence type="ECO:0000256" key="1">
    <source>
        <dbReference type="SAM" id="Coils"/>
    </source>
</evidence>